<dbReference type="EMBL" id="CDSF01000086">
    <property type="protein sequence ID" value="CEO98721.1"/>
    <property type="molecule type" value="Genomic_DNA"/>
</dbReference>
<gene>
    <name evidence="1" type="ORF">PBRA_006835</name>
</gene>
<sequence>MEAAVVRGWHAIVGRLGDCDLQDSVCGALRSSRWASRSLVAEAVAGSDLVNADPAFALSVTNAGRAMSRARRAALVVDRPELFPLMHASLDDLPVFSVLMKRDLDGVGASLLWCLSRMTSTGITTAYQDILQVIVRLLEPLRTRTSLVALAAMRIVLKETDLPVLRWQSALIFELLRRQVQIRDHELERDAVQTLVAALVRLTPRRRPRGPDLDSTLDLVQDEVQYLALSGTRDENHCRRSCVFLEALATLLALSGTACATRLRRLLPCLFVFIEHQNRDACRAGIAALSMTVCVCWPRVSAHARKLFEGVARAWLRNAVHEAPCDRIAFDLVELLALLVDVAPSQVTPLLAEFASMEPIDDLVRRARTRSAHPSPPPLKSALLWDMQFIQCG</sequence>
<protein>
    <submittedName>
        <fullName evidence="1">Uncharacterized protein</fullName>
    </submittedName>
</protein>
<dbReference type="AlphaFoldDB" id="A0A0G4IUF2"/>
<organism evidence="1 2">
    <name type="scientific">Plasmodiophora brassicae</name>
    <name type="common">Clubroot disease agent</name>
    <dbReference type="NCBI Taxonomy" id="37360"/>
    <lineage>
        <taxon>Eukaryota</taxon>
        <taxon>Sar</taxon>
        <taxon>Rhizaria</taxon>
        <taxon>Endomyxa</taxon>
        <taxon>Phytomyxea</taxon>
        <taxon>Plasmodiophorida</taxon>
        <taxon>Plasmodiophoridae</taxon>
        <taxon>Plasmodiophora</taxon>
    </lineage>
</organism>
<proteinExistence type="predicted"/>
<dbReference type="SUPFAM" id="SSF48371">
    <property type="entry name" value="ARM repeat"/>
    <property type="match status" value="1"/>
</dbReference>
<keyword evidence="2" id="KW-1185">Reference proteome</keyword>
<accession>A0A0G4IUF2</accession>
<name>A0A0G4IUF2_PLABS</name>
<reference evidence="1 2" key="1">
    <citation type="submission" date="2015-02" db="EMBL/GenBank/DDBJ databases">
        <authorList>
            <person name="Chooi Y.-H."/>
        </authorList>
    </citation>
    <scope>NUCLEOTIDE SEQUENCE [LARGE SCALE GENOMIC DNA]</scope>
    <source>
        <strain evidence="1">E3</strain>
    </source>
</reference>
<evidence type="ECO:0000313" key="2">
    <source>
        <dbReference type="Proteomes" id="UP000039324"/>
    </source>
</evidence>
<dbReference type="InterPro" id="IPR016024">
    <property type="entry name" value="ARM-type_fold"/>
</dbReference>
<dbReference type="Proteomes" id="UP000039324">
    <property type="component" value="Unassembled WGS sequence"/>
</dbReference>
<evidence type="ECO:0000313" key="1">
    <source>
        <dbReference type="EMBL" id="CEO98721.1"/>
    </source>
</evidence>